<dbReference type="SUPFAM" id="SSF81383">
    <property type="entry name" value="F-box domain"/>
    <property type="match status" value="1"/>
</dbReference>
<accession>A0A284RX85</accession>
<dbReference type="Proteomes" id="UP000219338">
    <property type="component" value="Unassembled WGS sequence"/>
</dbReference>
<dbReference type="SMART" id="SM00256">
    <property type="entry name" value="FBOX"/>
    <property type="match status" value="1"/>
</dbReference>
<dbReference type="STRING" id="47428.A0A284RX85"/>
<dbReference type="InterPro" id="IPR036047">
    <property type="entry name" value="F-box-like_dom_sf"/>
</dbReference>
<keyword evidence="4" id="KW-1185">Reference proteome</keyword>
<reference evidence="4" key="1">
    <citation type="journal article" date="2017" name="Nat. Ecol. Evol.">
        <title>Genome expansion and lineage-specific genetic innovations in the forest pathogenic fungi Armillaria.</title>
        <authorList>
            <person name="Sipos G."/>
            <person name="Prasanna A.N."/>
            <person name="Walter M.C."/>
            <person name="O'Connor E."/>
            <person name="Balint B."/>
            <person name="Krizsan K."/>
            <person name="Kiss B."/>
            <person name="Hess J."/>
            <person name="Varga T."/>
            <person name="Slot J."/>
            <person name="Riley R."/>
            <person name="Boka B."/>
            <person name="Rigling D."/>
            <person name="Barry K."/>
            <person name="Lee J."/>
            <person name="Mihaltcheva S."/>
            <person name="LaButti K."/>
            <person name="Lipzen A."/>
            <person name="Waldron R."/>
            <person name="Moloney N.M."/>
            <person name="Sperisen C."/>
            <person name="Kredics L."/>
            <person name="Vagvoelgyi C."/>
            <person name="Patrignani A."/>
            <person name="Fitzpatrick D."/>
            <person name="Nagy I."/>
            <person name="Doyle S."/>
            <person name="Anderson J.B."/>
            <person name="Grigoriev I.V."/>
            <person name="Gueldener U."/>
            <person name="Muensterkoetter M."/>
            <person name="Nagy L.G."/>
        </authorList>
    </citation>
    <scope>NUCLEOTIDE SEQUENCE [LARGE SCALE GENOMIC DNA]</scope>
    <source>
        <strain evidence="4">C18/9</strain>
    </source>
</reference>
<evidence type="ECO:0000313" key="4">
    <source>
        <dbReference type="Proteomes" id="UP000219338"/>
    </source>
</evidence>
<sequence length="212" mass="24531">MAPLRRSQRAATKKTQTYTESEPEDDHSKDYTDVAPIKKKPRVKKVNQEAENITQVAPKRRRLRGLLQKVAETPLDVLFEIFSNLEPLDLLRLSRTTKDLRALLLRRSSSFVWKRARENVDGLPPLPEDLSEPNFTFDRDNGFFNPLIPSFEFRCGASGRRIYYRYAHVPSIESMRKESDSFGGDRVKLEAWRLEKEAAFGQLRSVRSSAIF</sequence>
<protein>
    <recommendedName>
        <fullName evidence="2">F-box domain-containing protein</fullName>
    </recommendedName>
</protein>
<evidence type="ECO:0000259" key="2">
    <source>
        <dbReference type="PROSITE" id="PS50181"/>
    </source>
</evidence>
<evidence type="ECO:0000256" key="1">
    <source>
        <dbReference type="SAM" id="MobiDB-lite"/>
    </source>
</evidence>
<evidence type="ECO:0000313" key="3">
    <source>
        <dbReference type="EMBL" id="SJL13368.1"/>
    </source>
</evidence>
<dbReference type="PROSITE" id="PS50181">
    <property type="entry name" value="FBOX"/>
    <property type="match status" value="1"/>
</dbReference>
<organism evidence="3 4">
    <name type="scientific">Armillaria ostoyae</name>
    <name type="common">Armillaria root rot fungus</name>
    <dbReference type="NCBI Taxonomy" id="47428"/>
    <lineage>
        <taxon>Eukaryota</taxon>
        <taxon>Fungi</taxon>
        <taxon>Dikarya</taxon>
        <taxon>Basidiomycota</taxon>
        <taxon>Agaricomycotina</taxon>
        <taxon>Agaricomycetes</taxon>
        <taxon>Agaricomycetidae</taxon>
        <taxon>Agaricales</taxon>
        <taxon>Marasmiineae</taxon>
        <taxon>Physalacriaceae</taxon>
        <taxon>Armillaria</taxon>
    </lineage>
</organism>
<gene>
    <name evidence="3" type="ORF">ARMOST_16810</name>
</gene>
<feature type="region of interest" description="Disordered" evidence="1">
    <location>
        <begin position="1"/>
        <end position="41"/>
    </location>
</feature>
<dbReference type="AlphaFoldDB" id="A0A284RX85"/>
<dbReference type="InterPro" id="IPR001810">
    <property type="entry name" value="F-box_dom"/>
</dbReference>
<proteinExistence type="predicted"/>
<feature type="domain" description="F-box" evidence="2">
    <location>
        <begin position="67"/>
        <end position="116"/>
    </location>
</feature>
<dbReference type="EMBL" id="FUEG01000020">
    <property type="protein sequence ID" value="SJL13368.1"/>
    <property type="molecule type" value="Genomic_DNA"/>
</dbReference>
<dbReference type="CDD" id="cd09917">
    <property type="entry name" value="F-box_SF"/>
    <property type="match status" value="1"/>
</dbReference>
<name>A0A284RX85_ARMOS</name>
<dbReference type="Pfam" id="PF00646">
    <property type="entry name" value="F-box"/>
    <property type="match status" value="1"/>
</dbReference>
<dbReference type="OrthoDB" id="2322499at2759"/>
<feature type="compositionally biased region" description="Basic residues" evidence="1">
    <location>
        <begin position="1"/>
        <end position="12"/>
    </location>
</feature>